<protein>
    <submittedName>
        <fullName evidence="1">Uncharacterized protein</fullName>
    </submittedName>
</protein>
<evidence type="ECO:0000313" key="1">
    <source>
        <dbReference type="EMBL" id="MBB5330302.1"/>
    </source>
</evidence>
<comment type="caution">
    <text evidence="1">The sequence shown here is derived from an EMBL/GenBank/DDBJ whole genome shotgun (WGS) entry which is preliminary data.</text>
</comment>
<organism evidence="1 2">
    <name type="scientific">Tunturiibacter gelidiferens</name>
    <dbReference type="NCBI Taxonomy" id="3069689"/>
    <lineage>
        <taxon>Bacteria</taxon>
        <taxon>Pseudomonadati</taxon>
        <taxon>Acidobacteriota</taxon>
        <taxon>Terriglobia</taxon>
        <taxon>Terriglobales</taxon>
        <taxon>Acidobacteriaceae</taxon>
        <taxon>Tunturiibacter</taxon>
    </lineage>
</organism>
<dbReference type="AlphaFoldDB" id="A0A9X0QH29"/>
<dbReference type="Proteomes" id="UP000535182">
    <property type="component" value="Unassembled WGS sequence"/>
</dbReference>
<proteinExistence type="predicted"/>
<gene>
    <name evidence="1" type="ORF">HDF14_003935</name>
</gene>
<dbReference type="EMBL" id="JACHEB010000009">
    <property type="protein sequence ID" value="MBB5330302.1"/>
    <property type="molecule type" value="Genomic_DNA"/>
</dbReference>
<reference evidence="1 2" key="1">
    <citation type="submission" date="2020-08" db="EMBL/GenBank/DDBJ databases">
        <title>Genomic Encyclopedia of Type Strains, Phase IV (KMG-V): Genome sequencing to study the core and pangenomes of soil and plant-associated prokaryotes.</title>
        <authorList>
            <person name="Whitman W."/>
        </authorList>
    </citation>
    <scope>NUCLEOTIDE SEQUENCE [LARGE SCALE GENOMIC DNA]</scope>
    <source>
        <strain evidence="1 2">X5P2</strain>
    </source>
</reference>
<accession>A0A9X0QH29</accession>
<keyword evidence="2" id="KW-1185">Reference proteome</keyword>
<name>A0A9X0QH29_9BACT</name>
<sequence>MTKGMPTKQAMEAIQSNIVGARYAGQLQP</sequence>
<evidence type="ECO:0000313" key="2">
    <source>
        <dbReference type="Proteomes" id="UP000535182"/>
    </source>
</evidence>